<feature type="compositionally biased region" description="Basic and acidic residues" evidence="1">
    <location>
        <begin position="123"/>
        <end position="138"/>
    </location>
</feature>
<accession>A0A426XC63</accession>
<feature type="region of interest" description="Disordered" evidence="1">
    <location>
        <begin position="114"/>
        <end position="196"/>
    </location>
</feature>
<dbReference type="EMBL" id="AMZH03022767">
    <property type="protein sequence ID" value="RRT37044.1"/>
    <property type="molecule type" value="Genomic_DNA"/>
</dbReference>
<gene>
    <name evidence="2" type="ORF">B296_00026856</name>
</gene>
<protein>
    <submittedName>
        <fullName evidence="2">Uncharacterized protein</fullName>
    </submittedName>
</protein>
<sequence>MQHTYPATRTLSSTVAPIATPASSLTCTYVEERHKTKEEKGSRMHVCVCGYGVADRYRTGVGCDGDDDEHESEGDDELEEEGLSCAQCGDSHPAGVEGVEDGLEGEGRGVRAQHLGQYLSGDMRPREMAGRGKRDGDGRVQMGAGDVADGDDDDANGEGCTQTFLNVGKQQDAGDADRNRLEPGGGGYLDSRSSRGDWDMGATGALRDMLAGVLQLHS</sequence>
<organism evidence="2 3">
    <name type="scientific">Ensete ventricosum</name>
    <name type="common">Abyssinian banana</name>
    <name type="synonym">Musa ensete</name>
    <dbReference type="NCBI Taxonomy" id="4639"/>
    <lineage>
        <taxon>Eukaryota</taxon>
        <taxon>Viridiplantae</taxon>
        <taxon>Streptophyta</taxon>
        <taxon>Embryophyta</taxon>
        <taxon>Tracheophyta</taxon>
        <taxon>Spermatophyta</taxon>
        <taxon>Magnoliopsida</taxon>
        <taxon>Liliopsida</taxon>
        <taxon>Zingiberales</taxon>
        <taxon>Musaceae</taxon>
        <taxon>Ensete</taxon>
    </lineage>
</organism>
<dbReference type="Proteomes" id="UP000287651">
    <property type="component" value="Unassembled WGS sequence"/>
</dbReference>
<dbReference type="AlphaFoldDB" id="A0A426XC63"/>
<proteinExistence type="predicted"/>
<evidence type="ECO:0000313" key="2">
    <source>
        <dbReference type="EMBL" id="RRT37044.1"/>
    </source>
</evidence>
<evidence type="ECO:0000256" key="1">
    <source>
        <dbReference type="SAM" id="MobiDB-lite"/>
    </source>
</evidence>
<comment type="caution">
    <text evidence="2">The sequence shown here is derived from an EMBL/GenBank/DDBJ whole genome shotgun (WGS) entry which is preliminary data.</text>
</comment>
<reference evidence="2 3" key="1">
    <citation type="journal article" date="2014" name="Agronomy (Basel)">
        <title>A Draft Genome Sequence for Ensete ventricosum, the Drought-Tolerant Tree Against Hunger.</title>
        <authorList>
            <person name="Harrison J."/>
            <person name="Moore K.A."/>
            <person name="Paszkiewicz K."/>
            <person name="Jones T."/>
            <person name="Grant M."/>
            <person name="Ambacheew D."/>
            <person name="Muzemil S."/>
            <person name="Studholme D.J."/>
        </authorList>
    </citation>
    <scope>NUCLEOTIDE SEQUENCE [LARGE SCALE GENOMIC DNA]</scope>
</reference>
<feature type="compositionally biased region" description="Polar residues" evidence="1">
    <location>
        <begin position="159"/>
        <end position="169"/>
    </location>
</feature>
<evidence type="ECO:0000313" key="3">
    <source>
        <dbReference type="Proteomes" id="UP000287651"/>
    </source>
</evidence>
<name>A0A426XC63_ENSVE</name>